<organism evidence="4 5">
    <name type="scientific">Brachionus plicatilis</name>
    <name type="common">Marine rotifer</name>
    <name type="synonym">Brachionus muelleri</name>
    <dbReference type="NCBI Taxonomy" id="10195"/>
    <lineage>
        <taxon>Eukaryota</taxon>
        <taxon>Metazoa</taxon>
        <taxon>Spiralia</taxon>
        <taxon>Gnathifera</taxon>
        <taxon>Rotifera</taxon>
        <taxon>Eurotatoria</taxon>
        <taxon>Monogononta</taxon>
        <taxon>Pseudotrocha</taxon>
        <taxon>Ploima</taxon>
        <taxon>Brachionidae</taxon>
        <taxon>Brachionus</taxon>
    </lineage>
</organism>
<dbReference type="InterPro" id="IPR046341">
    <property type="entry name" value="SET_dom_sf"/>
</dbReference>
<evidence type="ECO:0000313" key="4">
    <source>
        <dbReference type="EMBL" id="RNA31479.1"/>
    </source>
</evidence>
<dbReference type="AlphaFoldDB" id="A0A3M7S727"/>
<evidence type="ECO:0000256" key="2">
    <source>
        <dbReference type="ARBA" id="ARBA00022679"/>
    </source>
</evidence>
<evidence type="ECO:0000256" key="3">
    <source>
        <dbReference type="ARBA" id="ARBA00022691"/>
    </source>
</evidence>
<dbReference type="Gene3D" id="3.90.1410.10">
    <property type="entry name" value="set domain protein methyltransferase, domain 1"/>
    <property type="match status" value="1"/>
</dbReference>
<protein>
    <submittedName>
        <fullName evidence="4">Histone-lysine N-methyltransferase setd3-like</fullName>
        <ecNumber evidence="4">2.1.1.43</ecNumber>
    </submittedName>
</protein>
<dbReference type="SUPFAM" id="SSF82199">
    <property type="entry name" value="SET domain"/>
    <property type="match status" value="1"/>
</dbReference>
<proteinExistence type="predicted"/>
<dbReference type="EC" id="2.1.1.43" evidence="4"/>
<gene>
    <name evidence="4" type="ORF">BpHYR1_053504</name>
</gene>
<reference evidence="4 5" key="1">
    <citation type="journal article" date="2018" name="Sci. Rep.">
        <title>Genomic signatures of local adaptation to the degree of environmental predictability in rotifers.</title>
        <authorList>
            <person name="Franch-Gras L."/>
            <person name="Hahn C."/>
            <person name="Garcia-Roger E.M."/>
            <person name="Carmona M.J."/>
            <person name="Serra M."/>
            <person name="Gomez A."/>
        </authorList>
    </citation>
    <scope>NUCLEOTIDE SEQUENCE [LARGE SCALE GENOMIC DNA]</scope>
    <source>
        <strain evidence="4">HYR1</strain>
    </source>
</reference>
<dbReference type="InterPro" id="IPR050600">
    <property type="entry name" value="SETD3_SETD6_MTase"/>
</dbReference>
<keyword evidence="2 4" id="KW-0808">Transferase</keyword>
<accession>A0A3M7S727</accession>
<keyword evidence="3" id="KW-0949">S-adenosyl-L-methionine</keyword>
<dbReference type="OrthoDB" id="441812at2759"/>
<evidence type="ECO:0000313" key="5">
    <source>
        <dbReference type="Proteomes" id="UP000276133"/>
    </source>
</evidence>
<keyword evidence="5" id="KW-1185">Reference proteome</keyword>
<keyword evidence="1 4" id="KW-0489">Methyltransferase</keyword>
<sequence>MPIKRNKKMATKQVTCSRRKILCQELYQYCLTPNDQFKFETTFTKIFEIIDQINEEEKNILFCVTKDRTDLDFENFIKFLSDNKCETKNILKIIKNDEKDFSIIADKSLTKGDLVFSVPENLILTVNSLGSTKLKELTKQDKMLSSMPNVALAMSVLYVKQNIEQNTELSKWSSYMNILPSEFNTPLYFSLDEIKSLKNSQSFRGIFKFLYKKFFNTITLNRNFFKTKLPVPIAVVTIANRVGHFERESILPSNVNCGMRTDLITVYNRAFFTLNFDMGVI</sequence>
<dbReference type="PANTHER" id="PTHR13271">
    <property type="entry name" value="UNCHARACTERIZED PUTATIVE METHYLTRANSFERASE"/>
    <property type="match status" value="1"/>
</dbReference>
<name>A0A3M7S727_BRAPC</name>
<dbReference type="Proteomes" id="UP000276133">
    <property type="component" value="Unassembled WGS sequence"/>
</dbReference>
<dbReference type="GO" id="GO:0032259">
    <property type="term" value="P:methylation"/>
    <property type="evidence" value="ECO:0007669"/>
    <property type="project" value="UniProtKB-KW"/>
</dbReference>
<dbReference type="GO" id="GO:0016279">
    <property type="term" value="F:protein-lysine N-methyltransferase activity"/>
    <property type="evidence" value="ECO:0007669"/>
    <property type="project" value="TreeGrafter"/>
</dbReference>
<dbReference type="STRING" id="10195.A0A3M7S727"/>
<evidence type="ECO:0000256" key="1">
    <source>
        <dbReference type="ARBA" id="ARBA00022603"/>
    </source>
</evidence>
<dbReference type="PANTHER" id="PTHR13271:SF47">
    <property type="entry name" value="ACTIN-HISTIDINE N-METHYLTRANSFERASE"/>
    <property type="match status" value="1"/>
</dbReference>
<comment type="caution">
    <text evidence="4">The sequence shown here is derived from an EMBL/GenBank/DDBJ whole genome shotgun (WGS) entry which is preliminary data.</text>
</comment>
<dbReference type="EMBL" id="REGN01001939">
    <property type="protein sequence ID" value="RNA31479.1"/>
    <property type="molecule type" value="Genomic_DNA"/>
</dbReference>